<proteinExistence type="predicted"/>
<gene>
    <name evidence="1" type="ORF">MOX91_01075</name>
</gene>
<keyword evidence="2" id="KW-1185">Reference proteome</keyword>
<dbReference type="Proteomes" id="UP001275932">
    <property type="component" value="Unassembled WGS sequence"/>
</dbReference>
<comment type="caution">
    <text evidence="1">The sequence shown here is derived from an EMBL/GenBank/DDBJ whole genome shotgun (WGS) entry which is preliminary data.</text>
</comment>
<reference evidence="1 2" key="1">
    <citation type="submission" date="2022-03" db="EMBL/GenBank/DDBJ databases">
        <title>Novel taxa within the pig intestine.</title>
        <authorList>
            <person name="Wylensek D."/>
            <person name="Bishof K."/>
            <person name="Afrizal A."/>
            <person name="Clavel T."/>
        </authorList>
    </citation>
    <scope>NUCLEOTIDE SEQUENCE [LARGE SCALE GENOMIC DNA]</scope>
    <source>
        <strain evidence="1 2">CLA-KB-P66</strain>
    </source>
</reference>
<evidence type="ECO:0000313" key="2">
    <source>
        <dbReference type="Proteomes" id="UP001275932"/>
    </source>
</evidence>
<dbReference type="EMBL" id="JALBUT010000001">
    <property type="protein sequence ID" value="MDX8414779.1"/>
    <property type="molecule type" value="Genomic_DNA"/>
</dbReference>
<dbReference type="RefSeq" id="WP_370396228.1">
    <property type="nucleotide sequence ID" value="NZ_JALBUT010000001.1"/>
</dbReference>
<protein>
    <recommendedName>
        <fullName evidence="3">FmdB family transcriptional regulator</fullName>
    </recommendedName>
</protein>
<organism evidence="1 2">
    <name type="scientific">Intestinicryptomonas porci</name>
    <dbReference type="NCBI Taxonomy" id="2926320"/>
    <lineage>
        <taxon>Bacteria</taxon>
        <taxon>Pseudomonadati</taxon>
        <taxon>Verrucomicrobiota</taxon>
        <taxon>Opitutia</taxon>
        <taxon>Opitutales</taxon>
        <taxon>Intestinicryptomonaceae</taxon>
        <taxon>Intestinicryptomonas</taxon>
    </lineage>
</organism>
<sequence length="86" mass="9987">MPIYRYITIEDGKDGEIFEVEQSASAPTLKFHPENGKPVRRIYDAPNIQTQYTKGRENKLSDVNYVKSKGFQILEKDKISGKYFKK</sequence>
<evidence type="ECO:0000313" key="1">
    <source>
        <dbReference type="EMBL" id="MDX8414779.1"/>
    </source>
</evidence>
<evidence type="ECO:0008006" key="3">
    <source>
        <dbReference type="Google" id="ProtNLM"/>
    </source>
</evidence>
<accession>A0ABU4WH85</accession>
<name>A0ABU4WH85_9BACT</name>